<evidence type="ECO:0000313" key="2">
    <source>
        <dbReference type="Proteomes" id="UP000593567"/>
    </source>
</evidence>
<dbReference type="AlphaFoldDB" id="A0A7J7KS74"/>
<sequence>MSCPWQLVSPRKVSLRTTASKLRTLTLKFLPITLSLGRRTPTLTHPQINLSIGLDLAIMLLQNQAPTTQSLEKLVKELVASNLPTLDRVQQDYSILLSNTSLPR</sequence>
<proteinExistence type="predicted"/>
<comment type="caution">
    <text evidence="1">The sequence shown here is derived from an EMBL/GenBank/DDBJ whole genome shotgun (WGS) entry which is preliminary data.</text>
</comment>
<protein>
    <submittedName>
        <fullName evidence="1">Uncharacterized protein</fullName>
    </submittedName>
</protein>
<accession>A0A7J7KS74</accession>
<evidence type="ECO:0000313" key="1">
    <source>
        <dbReference type="EMBL" id="KAF6040943.1"/>
    </source>
</evidence>
<organism evidence="1 2">
    <name type="scientific">Bugula neritina</name>
    <name type="common">Brown bryozoan</name>
    <name type="synonym">Sertularia neritina</name>
    <dbReference type="NCBI Taxonomy" id="10212"/>
    <lineage>
        <taxon>Eukaryota</taxon>
        <taxon>Metazoa</taxon>
        <taxon>Spiralia</taxon>
        <taxon>Lophotrochozoa</taxon>
        <taxon>Bryozoa</taxon>
        <taxon>Gymnolaemata</taxon>
        <taxon>Cheilostomatida</taxon>
        <taxon>Flustrina</taxon>
        <taxon>Buguloidea</taxon>
        <taxon>Bugulidae</taxon>
        <taxon>Bugula</taxon>
    </lineage>
</organism>
<name>A0A7J7KS74_BUGNE</name>
<dbReference type="Proteomes" id="UP000593567">
    <property type="component" value="Unassembled WGS sequence"/>
</dbReference>
<reference evidence="1" key="1">
    <citation type="submission" date="2020-06" db="EMBL/GenBank/DDBJ databases">
        <title>Draft genome of Bugula neritina, a colonial animal packing powerful symbionts and potential medicines.</title>
        <authorList>
            <person name="Rayko M."/>
        </authorList>
    </citation>
    <scope>NUCLEOTIDE SEQUENCE [LARGE SCALE GENOMIC DNA]</scope>
    <source>
        <strain evidence="1">Kwan_BN1</strain>
    </source>
</reference>
<keyword evidence="2" id="KW-1185">Reference proteome</keyword>
<dbReference type="EMBL" id="VXIV02000093">
    <property type="protein sequence ID" value="KAF6040943.1"/>
    <property type="molecule type" value="Genomic_DNA"/>
</dbReference>
<gene>
    <name evidence="1" type="ORF">EB796_000784</name>
</gene>